<dbReference type="Proteomes" id="UP001652642">
    <property type="component" value="Chromosome 3"/>
</dbReference>
<dbReference type="SUPFAM" id="SSF54403">
    <property type="entry name" value="Cystatin/monellin"/>
    <property type="match status" value="1"/>
</dbReference>
<dbReference type="AlphaFoldDB" id="A0A6J0TKK8"/>
<dbReference type="GeneID" id="110078138"/>
<dbReference type="PANTHER" id="PTHR11414">
    <property type="entry name" value="CYSTATIN FAMILY MEMBER"/>
    <property type="match status" value="1"/>
</dbReference>
<dbReference type="OrthoDB" id="2429551at2759"/>
<evidence type="ECO:0000256" key="3">
    <source>
        <dbReference type="ARBA" id="ARBA00022490"/>
    </source>
</evidence>
<evidence type="ECO:0000313" key="9">
    <source>
        <dbReference type="RefSeq" id="XP_020647590.1"/>
    </source>
</evidence>
<dbReference type="CDD" id="cd00042">
    <property type="entry name" value="CY"/>
    <property type="match status" value="1"/>
</dbReference>
<dbReference type="Gene3D" id="3.10.450.10">
    <property type="match status" value="1"/>
</dbReference>
<evidence type="ECO:0000259" key="7">
    <source>
        <dbReference type="SMART" id="SM00043"/>
    </source>
</evidence>
<dbReference type="SMART" id="SM00043">
    <property type="entry name" value="CY"/>
    <property type="match status" value="1"/>
</dbReference>
<proteinExistence type="inferred from homology"/>
<evidence type="ECO:0000256" key="4">
    <source>
        <dbReference type="ARBA" id="ARBA00022690"/>
    </source>
</evidence>
<dbReference type="InterPro" id="IPR018073">
    <property type="entry name" value="Prot_inh_cystat_CS"/>
</dbReference>
<dbReference type="Pfam" id="PF00031">
    <property type="entry name" value="Cystatin"/>
    <property type="match status" value="1"/>
</dbReference>
<organism evidence="8 9">
    <name type="scientific">Pogona vitticeps</name>
    <name type="common">central bearded dragon</name>
    <dbReference type="NCBI Taxonomy" id="103695"/>
    <lineage>
        <taxon>Eukaryota</taxon>
        <taxon>Metazoa</taxon>
        <taxon>Chordata</taxon>
        <taxon>Craniata</taxon>
        <taxon>Vertebrata</taxon>
        <taxon>Euteleostomi</taxon>
        <taxon>Lepidosauria</taxon>
        <taxon>Squamata</taxon>
        <taxon>Bifurcata</taxon>
        <taxon>Unidentata</taxon>
        <taxon>Episquamata</taxon>
        <taxon>Toxicofera</taxon>
        <taxon>Iguania</taxon>
        <taxon>Acrodonta</taxon>
        <taxon>Agamidae</taxon>
        <taxon>Amphibolurinae</taxon>
        <taxon>Pogona</taxon>
    </lineage>
</organism>
<evidence type="ECO:0000256" key="6">
    <source>
        <dbReference type="SAM" id="MobiDB-lite"/>
    </source>
</evidence>
<accession>A0A6J0TKK8</accession>
<dbReference type="FunFam" id="3.10.450.10:FF:000001">
    <property type="entry name" value="Cystatin-A"/>
    <property type="match status" value="1"/>
</dbReference>
<evidence type="ECO:0000256" key="1">
    <source>
        <dbReference type="ARBA" id="ARBA00004496"/>
    </source>
</evidence>
<dbReference type="KEGG" id="pvt:110078138"/>
<dbReference type="GO" id="GO:0004869">
    <property type="term" value="F:cysteine-type endopeptidase inhibitor activity"/>
    <property type="evidence" value="ECO:0007669"/>
    <property type="project" value="UniProtKB-KW"/>
</dbReference>
<keyword evidence="5" id="KW-0789">Thiol protease inhibitor</keyword>
<dbReference type="GO" id="GO:0005829">
    <property type="term" value="C:cytosol"/>
    <property type="evidence" value="ECO:0007669"/>
    <property type="project" value="TreeGrafter"/>
</dbReference>
<dbReference type="InterPro" id="IPR046350">
    <property type="entry name" value="Cystatin_sf"/>
</dbReference>
<feature type="region of interest" description="Disordered" evidence="6">
    <location>
        <begin position="1"/>
        <end position="45"/>
    </location>
</feature>
<name>A0A6J0TKK8_9SAUR</name>
<dbReference type="RefSeq" id="XP_020647590.1">
    <property type="nucleotide sequence ID" value="XM_020791931.2"/>
</dbReference>
<feature type="domain" description="Cystatin" evidence="7">
    <location>
        <begin position="55"/>
        <end position="154"/>
    </location>
</feature>
<evidence type="ECO:0000313" key="8">
    <source>
        <dbReference type="Proteomes" id="UP001652642"/>
    </source>
</evidence>
<keyword evidence="4" id="KW-0646">Protease inhibitor</keyword>
<comment type="subcellular location">
    <subcellularLocation>
        <location evidence="1">Cytoplasm</location>
    </subcellularLocation>
</comment>
<evidence type="ECO:0000256" key="5">
    <source>
        <dbReference type="ARBA" id="ARBA00022704"/>
    </source>
</evidence>
<dbReference type="PANTHER" id="PTHR11414:SF20">
    <property type="entry name" value="CYSTATIN-A"/>
    <property type="match status" value="1"/>
</dbReference>
<keyword evidence="8" id="KW-1185">Reference proteome</keyword>
<dbReference type="InParanoid" id="A0A6J0TKK8"/>
<dbReference type="PRINTS" id="PR00295">
    <property type="entry name" value="STEFINA"/>
</dbReference>
<comment type="similarity">
    <text evidence="2">Belongs to the cystatin family.</text>
</comment>
<reference evidence="9" key="1">
    <citation type="submission" date="2025-08" db="UniProtKB">
        <authorList>
            <consortium name="RefSeq"/>
        </authorList>
    </citation>
    <scope>IDENTIFICATION</scope>
</reference>
<sequence>MRNGQSSPTRDDRVPGIAPHKKQEAAPVSEGTRCRAPSPPGSFQTRLSKEKWAAMSVGGLTPERKATPEIQAIADQMKSQLEGEVNENFAIFQAICYRSQVVAGANFFIKVQIGHGVTDYVHLRIFQALPVYGGQCKLSGYQMHKTRDDPIIYF</sequence>
<gene>
    <name evidence="9" type="primary">LOC110078138</name>
</gene>
<keyword evidence="3" id="KW-0963">Cytoplasm</keyword>
<dbReference type="PROSITE" id="PS00287">
    <property type="entry name" value="CYSTATIN"/>
    <property type="match status" value="1"/>
</dbReference>
<protein>
    <submittedName>
        <fullName evidence="9">Leukocyte cysteine proteinase inhibitor 1-like</fullName>
    </submittedName>
</protein>
<dbReference type="InterPro" id="IPR000010">
    <property type="entry name" value="Cystatin_dom"/>
</dbReference>
<dbReference type="InterPro" id="IPR001713">
    <property type="entry name" value="Prot_inh_stefin"/>
</dbReference>
<evidence type="ECO:0000256" key="2">
    <source>
        <dbReference type="ARBA" id="ARBA00009403"/>
    </source>
</evidence>